<proteinExistence type="inferred from homology"/>
<organism evidence="9 10">
    <name type="scientific">Lutibacter flavus</name>
    <dbReference type="NCBI Taxonomy" id="691689"/>
    <lineage>
        <taxon>Bacteria</taxon>
        <taxon>Pseudomonadati</taxon>
        <taxon>Bacteroidota</taxon>
        <taxon>Flavobacteriia</taxon>
        <taxon>Flavobacteriales</taxon>
        <taxon>Flavobacteriaceae</taxon>
        <taxon>Lutibacter</taxon>
    </lineage>
</organism>
<keyword evidence="7" id="KW-0998">Cell outer membrane</keyword>
<dbReference type="Pfam" id="PF03349">
    <property type="entry name" value="Toluene_X"/>
    <property type="match status" value="1"/>
</dbReference>
<keyword evidence="4" id="KW-0812">Transmembrane</keyword>
<dbReference type="EMBL" id="FZNX01000006">
    <property type="protein sequence ID" value="SNR78952.1"/>
    <property type="molecule type" value="Genomic_DNA"/>
</dbReference>
<name>A0A238Z726_9FLAO</name>
<evidence type="ECO:0000256" key="6">
    <source>
        <dbReference type="ARBA" id="ARBA00023136"/>
    </source>
</evidence>
<evidence type="ECO:0000256" key="1">
    <source>
        <dbReference type="ARBA" id="ARBA00004571"/>
    </source>
</evidence>
<evidence type="ECO:0000256" key="8">
    <source>
        <dbReference type="SAM" id="SignalP"/>
    </source>
</evidence>
<evidence type="ECO:0000256" key="5">
    <source>
        <dbReference type="ARBA" id="ARBA00022729"/>
    </source>
</evidence>
<dbReference type="Proteomes" id="UP000198412">
    <property type="component" value="Unassembled WGS sequence"/>
</dbReference>
<dbReference type="RefSeq" id="WP_089379367.1">
    <property type="nucleotide sequence ID" value="NZ_FZNX01000006.1"/>
</dbReference>
<dbReference type="AlphaFoldDB" id="A0A238Z726"/>
<dbReference type="Gene3D" id="2.40.160.60">
    <property type="entry name" value="Outer membrane protein transport protein (OMPP1/FadL/TodX)"/>
    <property type="match status" value="1"/>
</dbReference>
<evidence type="ECO:0000256" key="4">
    <source>
        <dbReference type="ARBA" id="ARBA00022692"/>
    </source>
</evidence>
<evidence type="ECO:0000313" key="10">
    <source>
        <dbReference type="Proteomes" id="UP000198412"/>
    </source>
</evidence>
<sequence length="447" mass="50016">MKQLFLAAMLCIAFISNAQTLGYNDIGVLFSSENINGTARYNAMSGAFGALGGDLSSIETNPAGAAVFLKSEFAITFNIEDIETTSNYYGTNEFSENSNANISQSGGVFVFNNNYNRNSNWGKIAIGFNFTLANDFENFWIANGNSNYPTWIDDPNDENILYLNSDGQYFENLTDGSNNKYTFTFASEYNDNLYLGASISTYDIEHYQQTLLEENNNDGNGNNLDASLIQELLTFGDGFSFNLGLISKPNDNVRIGLAYKSPVWYRLSEDYLDYDLEVYVSNTDELITDYSGINKFDYNLKTPSKFTGSFAYTFEKQGLISVDYIYKNYSDIKLSKSNFSAENSSFKSDLESTGELRIGTEWRFDNISLRGGYHIEKSPYKNALDSDSIEGYSLGAGYKFRGGKLDFSYQNSSNTGAYNFYPQYNQVNAAELNIDNSKITATLVLNI</sequence>
<comment type="similarity">
    <text evidence="2">Belongs to the OmpP1/FadL family.</text>
</comment>
<keyword evidence="3" id="KW-1134">Transmembrane beta strand</keyword>
<feature type="chain" id="PRO_5013303119" evidence="8">
    <location>
        <begin position="19"/>
        <end position="447"/>
    </location>
</feature>
<dbReference type="PANTHER" id="PTHR35093">
    <property type="entry name" value="OUTER MEMBRANE PROTEIN NMB0088-RELATED"/>
    <property type="match status" value="1"/>
</dbReference>
<dbReference type="InterPro" id="IPR005017">
    <property type="entry name" value="OMPP1/FadL/TodX"/>
</dbReference>
<evidence type="ECO:0000313" key="9">
    <source>
        <dbReference type="EMBL" id="SNR78952.1"/>
    </source>
</evidence>
<dbReference type="GO" id="GO:0015483">
    <property type="term" value="F:long-chain fatty acid transporting porin activity"/>
    <property type="evidence" value="ECO:0007669"/>
    <property type="project" value="TreeGrafter"/>
</dbReference>
<accession>A0A238Z726</accession>
<feature type="signal peptide" evidence="8">
    <location>
        <begin position="1"/>
        <end position="18"/>
    </location>
</feature>
<keyword evidence="5 8" id="KW-0732">Signal</keyword>
<evidence type="ECO:0000256" key="3">
    <source>
        <dbReference type="ARBA" id="ARBA00022452"/>
    </source>
</evidence>
<reference evidence="10" key="1">
    <citation type="submission" date="2017-06" db="EMBL/GenBank/DDBJ databases">
        <authorList>
            <person name="Varghese N."/>
            <person name="Submissions S."/>
        </authorList>
    </citation>
    <scope>NUCLEOTIDE SEQUENCE [LARGE SCALE GENOMIC DNA]</scope>
    <source>
        <strain evidence="10">DSM 27993</strain>
    </source>
</reference>
<keyword evidence="10" id="KW-1185">Reference proteome</keyword>
<evidence type="ECO:0000256" key="7">
    <source>
        <dbReference type="ARBA" id="ARBA00023237"/>
    </source>
</evidence>
<protein>
    <submittedName>
        <fullName evidence="9">Long-chain fatty acid transport protein</fullName>
    </submittedName>
</protein>
<evidence type="ECO:0000256" key="2">
    <source>
        <dbReference type="ARBA" id="ARBA00008163"/>
    </source>
</evidence>
<dbReference type="OrthoDB" id="9765571at2"/>
<dbReference type="GO" id="GO:0009279">
    <property type="term" value="C:cell outer membrane"/>
    <property type="evidence" value="ECO:0007669"/>
    <property type="project" value="UniProtKB-SubCell"/>
</dbReference>
<dbReference type="SUPFAM" id="SSF56935">
    <property type="entry name" value="Porins"/>
    <property type="match status" value="1"/>
</dbReference>
<dbReference type="PANTHER" id="PTHR35093:SF8">
    <property type="entry name" value="OUTER MEMBRANE PROTEIN NMB0088-RELATED"/>
    <property type="match status" value="1"/>
</dbReference>
<keyword evidence="6" id="KW-0472">Membrane</keyword>
<gene>
    <name evidence="9" type="ORF">SAMN04488111_3101</name>
</gene>
<comment type="subcellular location">
    <subcellularLocation>
        <location evidence="1">Cell outer membrane</location>
        <topology evidence="1">Multi-pass membrane protein</topology>
    </subcellularLocation>
</comment>